<feature type="domain" description="Glycosyl hydrolase family 92" evidence="4">
    <location>
        <begin position="257"/>
        <end position="762"/>
    </location>
</feature>
<evidence type="ECO:0000313" key="7">
    <source>
        <dbReference type="Proteomes" id="UP000013909"/>
    </source>
</evidence>
<evidence type="ECO:0000259" key="4">
    <source>
        <dbReference type="Pfam" id="PF07971"/>
    </source>
</evidence>
<dbReference type="AlphaFoldDB" id="R7ZNL6"/>
<name>R7ZNL6_9BACT</name>
<dbReference type="Gene3D" id="3.30.2080.10">
    <property type="entry name" value="GH92 mannosidase domain"/>
    <property type="match status" value="1"/>
</dbReference>
<dbReference type="Pfam" id="PF17678">
    <property type="entry name" value="Glyco_hydro_92N"/>
    <property type="match status" value="1"/>
</dbReference>
<dbReference type="InterPro" id="IPR041371">
    <property type="entry name" value="GH92_N"/>
</dbReference>
<dbReference type="InterPro" id="IPR014718">
    <property type="entry name" value="GH-type_carb-bd"/>
</dbReference>
<evidence type="ECO:0000256" key="1">
    <source>
        <dbReference type="ARBA" id="ARBA00001913"/>
    </source>
</evidence>
<keyword evidence="3" id="KW-0106">Calcium</keyword>
<dbReference type="PANTHER" id="PTHR12143">
    <property type="entry name" value="PEPTIDE N-GLYCANASE PNGASE -RELATED"/>
    <property type="match status" value="1"/>
</dbReference>
<comment type="cofactor">
    <cofactor evidence="1">
        <name>Ca(2+)</name>
        <dbReference type="ChEBI" id="CHEBI:29108"/>
    </cofactor>
</comment>
<dbReference type="Proteomes" id="UP000013909">
    <property type="component" value="Unassembled WGS sequence"/>
</dbReference>
<accession>R7ZNL6</accession>
<organism evidence="6 7">
    <name type="scientific">Lunatimonas lonarensis</name>
    <dbReference type="NCBI Taxonomy" id="1232681"/>
    <lineage>
        <taxon>Bacteria</taxon>
        <taxon>Pseudomonadati</taxon>
        <taxon>Bacteroidota</taxon>
        <taxon>Cytophagia</taxon>
        <taxon>Cytophagales</taxon>
        <taxon>Cyclobacteriaceae</taxon>
    </lineage>
</organism>
<dbReference type="SUPFAM" id="SSF48208">
    <property type="entry name" value="Six-hairpin glycosidases"/>
    <property type="match status" value="1"/>
</dbReference>
<dbReference type="PANTHER" id="PTHR12143:SF39">
    <property type="entry name" value="SECRETED PROTEIN"/>
    <property type="match status" value="1"/>
</dbReference>
<dbReference type="OrthoDB" id="9804511at2"/>
<comment type="caution">
    <text evidence="6">The sequence shown here is derived from an EMBL/GenBank/DDBJ whole genome shotgun (WGS) entry which is preliminary data.</text>
</comment>
<dbReference type="InterPro" id="IPR012939">
    <property type="entry name" value="Glyco_hydro_92"/>
</dbReference>
<dbReference type="EMBL" id="AQHR01000101">
    <property type="protein sequence ID" value="EON75648.1"/>
    <property type="molecule type" value="Genomic_DNA"/>
</dbReference>
<reference evidence="6 7" key="1">
    <citation type="submission" date="2013-02" db="EMBL/GenBank/DDBJ databases">
        <title>A novel strain isolated from Lonar lake, Maharashtra, India.</title>
        <authorList>
            <person name="Singh A."/>
        </authorList>
    </citation>
    <scope>NUCLEOTIDE SEQUENCE [LARGE SCALE GENOMIC DNA]</scope>
    <source>
        <strain evidence="6 7">AK24</strain>
    </source>
</reference>
<evidence type="ECO:0000256" key="2">
    <source>
        <dbReference type="ARBA" id="ARBA00011245"/>
    </source>
</evidence>
<gene>
    <name evidence="6" type="ORF">ADIS_3868</name>
</gene>
<dbReference type="Gene3D" id="2.70.98.10">
    <property type="match status" value="1"/>
</dbReference>
<dbReference type="GO" id="GO:0030246">
    <property type="term" value="F:carbohydrate binding"/>
    <property type="evidence" value="ECO:0007669"/>
    <property type="project" value="InterPro"/>
</dbReference>
<feature type="domain" description="Glycosyl hydrolase family 92 N-terminal" evidence="5">
    <location>
        <begin position="37"/>
        <end position="251"/>
    </location>
</feature>
<dbReference type="PATRIC" id="fig|1288963.3.peg.3861"/>
<dbReference type="Gene3D" id="1.20.1610.10">
    <property type="entry name" value="alpha-1,2-mannosidases domains"/>
    <property type="match status" value="1"/>
</dbReference>
<proteinExistence type="predicted"/>
<dbReference type="NCBIfam" id="TIGR01180">
    <property type="entry name" value="aman2_put"/>
    <property type="match status" value="1"/>
</dbReference>
<dbReference type="Pfam" id="PF07971">
    <property type="entry name" value="Glyco_hydro_92"/>
    <property type="match status" value="1"/>
</dbReference>
<evidence type="ECO:0000313" key="6">
    <source>
        <dbReference type="EMBL" id="EON75648.1"/>
    </source>
</evidence>
<dbReference type="GO" id="GO:0006516">
    <property type="term" value="P:glycoprotein catabolic process"/>
    <property type="evidence" value="ECO:0007669"/>
    <property type="project" value="TreeGrafter"/>
</dbReference>
<sequence length="767" mass="86115">MKQPLLTIVAVFSLLVACERGKGIEDLETGEEPVNLVYPLLDAANSRWFFFSSATRPFGMVNLSPDTQIEGAWGTGYRYETDTVKGFSHIHAWQMSGVSVMPVTIEGNEKVLVNDYFSKFSHDQEVVEPGYHSLFLDRFGIRAELSATHRVGIHRYTFPTGKKAGILFHLGGMLGPSEIAGGHLEQTGPRRLKGRVTNLPTIRRPKPIQVFFHVEFDREIKEILPIDNAINRIVELKDGGDEPVIMKVGISYTSSENAALNMETELPHWNFDRVVRETQTVWNDMLSRIEIRGGSDTQRRRFYTDLWKALQGRRTISDANGAYPDNTGDSFRVGQIPLDETGSPKFRHFNSDSFWGAQWTISVLWSLVYPEIMEEFVSSFLQYFQDGGLIPRGPSGGNYTYVMTGATSTPFFVSAYQKGIRGFDVALAYEGLKKNHLPGGMMSRTGYEHRSMQGGNVEDYMEKGFVPHPNPRGNFGFHQQGAGLTLEYSYQDWTLAQLAKALGKNEDAAYFTQRSKNYRHLYDQESGWIRPMDQDGQWMSPFDPYDYGNGYVESNAAQFTWFVPHDLEGLAELMGGNIKAAEKLNQQFEQAEELGFTSGTSHAVETHPEYRRIPINYGNQPSMQTAFIFNHLGRPDLTQKWSRKVVDKAFSALSPELGYNGDEDQGLMGSLAVLMKLGLFQMNGGTEENPMYELGSPLFKKAVIHLNPAYYPGATFTIAAENNKPDHYYIQRKTLNGKTVGGFGIKHSEITQGGTLTLTMGSMPASR</sequence>
<dbReference type="PROSITE" id="PS51257">
    <property type="entry name" value="PROKAR_LIPOPROTEIN"/>
    <property type="match status" value="1"/>
</dbReference>
<dbReference type="GO" id="GO:0000224">
    <property type="term" value="F:peptide-N4-(N-acetyl-beta-glucosaminyl)asparagine amidase activity"/>
    <property type="evidence" value="ECO:0007669"/>
    <property type="project" value="TreeGrafter"/>
</dbReference>
<protein>
    <submittedName>
        <fullName evidence="6">Alpha-1,2-mannosidase</fullName>
    </submittedName>
</protein>
<dbReference type="InterPro" id="IPR005887">
    <property type="entry name" value="GH92_a_mannosidase_put"/>
</dbReference>
<dbReference type="InterPro" id="IPR050883">
    <property type="entry name" value="PNGase"/>
</dbReference>
<keyword evidence="7" id="KW-1185">Reference proteome</keyword>
<evidence type="ECO:0000259" key="5">
    <source>
        <dbReference type="Pfam" id="PF17678"/>
    </source>
</evidence>
<comment type="subunit">
    <text evidence="2">Monomer.</text>
</comment>
<dbReference type="GO" id="GO:0005829">
    <property type="term" value="C:cytosol"/>
    <property type="evidence" value="ECO:0007669"/>
    <property type="project" value="TreeGrafter"/>
</dbReference>
<dbReference type="InterPro" id="IPR008928">
    <property type="entry name" value="6-hairpin_glycosidase_sf"/>
</dbReference>
<dbReference type="RefSeq" id="WP_010855995.1">
    <property type="nucleotide sequence ID" value="NZ_AQHR01000101.1"/>
</dbReference>
<evidence type="ECO:0000256" key="3">
    <source>
        <dbReference type="ARBA" id="ARBA00022837"/>
    </source>
</evidence>
<dbReference type="Gene3D" id="1.20.1050.60">
    <property type="entry name" value="alpha-1,2-mannosidase"/>
    <property type="match status" value="1"/>
</dbReference>
<dbReference type="GO" id="GO:0005975">
    <property type="term" value="P:carbohydrate metabolic process"/>
    <property type="evidence" value="ECO:0007669"/>
    <property type="project" value="InterPro"/>
</dbReference>
<dbReference type="STRING" id="1232681.ADIS_3868"/>